<dbReference type="InterPro" id="IPR036526">
    <property type="entry name" value="C-N_Hydrolase_sf"/>
</dbReference>
<dbReference type="PANTHER" id="PTHR23088:SF27">
    <property type="entry name" value="DEAMINATED GLUTATHIONE AMIDASE"/>
    <property type="match status" value="1"/>
</dbReference>
<evidence type="ECO:0000259" key="1">
    <source>
        <dbReference type="PROSITE" id="PS50263"/>
    </source>
</evidence>
<dbReference type="AlphaFoldDB" id="A0A4R5LW67"/>
<accession>A0A4R5LW67</accession>
<protein>
    <submittedName>
        <fullName evidence="2">Carbon-nitrogen hydrolase family protein</fullName>
    </submittedName>
</protein>
<reference evidence="2 3" key="1">
    <citation type="submission" date="2019-03" db="EMBL/GenBank/DDBJ databases">
        <title>Seongchinamella monodicae gen. nov., sp. nov., a novel member of the Gammaproteobacteria isolated from a tidal mudflat of beach.</title>
        <authorList>
            <person name="Yang H.G."/>
            <person name="Kang J.W."/>
            <person name="Lee S.D."/>
        </authorList>
    </citation>
    <scope>NUCLEOTIDE SEQUENCE [LARGE SCALE GENOMIC DNA]</scope>
    <source>
        <strain evidence="2 3">GH4-78</strain>
    </source>
</reference>
<dbReference type="OrthoDB" id="9803803at2"/>
<comment type="caution">
    <text evidence="2">The sequence shown here is derived from an EMBL/GenBank/DDBJ whole genome shotgun (WGS) entry which is preliminary data.</text>
</comment>
<name>A0A4R5LW67_9GAMM</name>
<dbReference type="InterPro" id="IPR003010">
    <property type="entry name" value="C-N_Hydrolase"/>
</dbReference>
<dbReference type="Proteomes" id="UP000295554">
    <property type="component" value="Unassembled WGS sequence"/>
</dbReference>
<evidence type="ECO:0000313" key="3">
    <source>
        <dbReference type="Proteomes" id="UP000295554"/>
    </source>
</evidence>
<dbReference type="GO" id="GO:0016787">
    <property type="term" value="F:hydrolase activity"/>
    <property type="evidence" value="ECO:0007669"/>
    <property type="project" value="UniProtKB-KW"/>
</dbReference>
<dbReference type="CDD" id="cd07197">
    <property type="entry name" value="nitrilase"/>
    <property type="match status" value="1"/>
</dbReference>
<feature type="domain" description="CN hydrolase" evidence="1">
    <location>
        <begin position="4"/>
        <end position="230"/>
    </location>
</feature>
<sequence>MSHFAIAGLQLEVSGKDNRYLIQKEIEKTIRLYPWIQMVVIGELATFGADKSFAQELPGDIESFYCRIAHDLGIWLVPGSIYEKDGDEIYNTAMAIDPEGKVVGRYRKMFPFCPYEENVTGGTEFLVFDVPGAGRFGIHICYDQWFPETARQLAWMGAEVLICPTMTNTIDRELELCLARANAISNQCYVFNVNVAGKLGNGRSIVIGPDGKVIHEAGELQETIPIELDIASVARVRERGVLGLGQTLKSLRDSGSEFPVYRGAAPAGATATLGPLVKPEPHRKDKLD</sequence>
<dbReference type="RefSeq" id="WP_133210011.1">
    <property type="nucleotide sequence ID" value="NZ_SMSE01000001.1"/>
</dbReference>
<dbReference type="Gene3D" id="3.60.110.10">
    <property type="entry name" value="Carbon-nitrogen hydrolase"/>
    <property type="match status" value="1"/>
</dbReference>
<dbReference type="Pfam" id="PF00795">
    <property type="entry name" value="CN_hydrolase"/>
    <property type="match status" value="1"/>
</dbReference>
<dbReference type="PANTHER" id="PTHR23088">
    <property type="entry name" value="NITRILASE-RELATED"/>
    <property type="match status" value="1"/>
</dbReference>
<proteinExistence type="predicted"/>
<evidence type="ECO:0000313" key="2">
    <source>
        <dbReference type="EMBL" id="TDG15498.1"/>
    </source>
</evidence>
<dbReference type="SUPFAM" id="SSF56317">
    <property type="entry name" value="Carbon-nitrogen hydrolase"/>
    <property type="match status" value="1"/>
</dbReference>
<gene>
    <name evidence="2" type="ORF">E2F43_04505</name>
</gene>
<organism evidence="2 3">
    <name type="scientific">Seongchinamella unica</name>
    <dbReference type="NCBI Taxonomy" id="2547392"/>
    <lineage>
        <taxon>Bacteria</taxon>
        <taxon>Pseudomonadati</taxon>
        <taxon>Pseudomonadota</taxon>
        <taxon>Gammaproteobacteria</taxon>
        <taxon>Cellvibrionales</taxon>
        <taxon>Halieaceae</taxon>
        <taxon>Seongchinamella</taxon>
    </lineage>
</organism>
<dbReference type="PROSITE" id="PS50263">
    <property type="entry name" value="CN_HYDROLASE"/>
    <property type="match status" value="1"/>
</dbReference>
<keyword evidence="2" id="KW-0378">Hydrolase</keyword>
<dbReference type="EMBL" id="SMSE01000001">
    <property type="protein sequence ID" value="TDG15498.1"/>
    <property type="molecule type" value="Genomic_DNA"/>
</dbReference>
<keyword evidence="3" id="KW-1185">Reference proteome</keyword>